<accession>A0ABT3X8M9</accession>
<evidence type="ECO:0000256" key="1">
    <source>
        <dbReference type="SAM" id="MobiDB-lite"/>
    </source>
</evidence>
<protein>
    <submittedName>
        <fullName evidence="3">Uncharacterized protein</fullName>
    </submittedName>
</protein>
<dbReference type="EMBL" id="JAPMLT010000014">
    <property type="protein sequence ID" value="MCX7571960.1"/>
    <property type="molecule type" value="Genomic_DNA"/>
</dbReference>
<sequence length="78" mass="8874">MKETKFHETQPPYLSEAPDRESALDPQIAQLQRIEAGGLLKPVQLSTMPRWLRIGGYVVRAIFVMMLLFGLYMSLTGH</sequence>
<comment type="caution">
    <text evidence="3">The sequence shown here is derived from an EMBL/GenBank/DDBJ whole genome shotgun (WGS) entry which is preliminary data.</text>
</comment>
<evidence type="ECO:0000256" key="2">
    <source>
        <dbReference type="SAM" id="Phobius"/>
    </source>
</evidence>
<dbReference type="RefSeq" id="WP_267153207.1">
    <property type="nucleotide sequence ID" value="NZ_JAPMLT010000014.1"/>
</dbReference>
<evidence type="ECO:0000313" key="3">
    <source>
        <dbReference type="EMBL" id="MCX7571960.1"/>
    </source>
</evidence>
<reference evidence="3 4" key="1">
    <citation type="submission" date="2022-11" db="EMBL/GenBank/DDBJ databases">
        <title>Study of microbial diversity in lake waters.</title>
        <authorList>
            <person name="Zhang J."/>
        </authorList>
    </citation>
    <scope>NUCLEOTIDE SEQUENCE [LARGE SCALE GENOMIC DNA]</scope>
    <source>
        <strain evidence="3 4">DT12</strain>
    </source>
</reference>
<proteinExistence type="predicted"/>
<name>A0ABT3X8M9_9BACL</name>
<feature type="transmembrane region" description="Helical" evidence="2">
    <location>
        <begin position="57"/>
        <end position="75"/>
    </location>
</feature>
<feature type="region of interest" description="Disordered" evidence="1">
    <location>
        <begin position="1"/>
        <end position="20"/>
    </location>
</feature>
<organism evidence="3 4">
    <name type="scientific">Tumebacillus lacus</name>
    <dbReference type="NCBI Taxonomy" id="2995335"/>
    <lineage>
        <taxon>Bacteria</taxon>
        <taxon>Bacillati</taxon>
        <taxon>Bacillota</taxon>
        <taxon>Bacilli</taxon>
        <taxon>Bacillales</taxon>
        <taxon>Alicyclobacillaceae</taxon>
        <taxon>Tumebacillus</taxon>
    </lineage>
</organism>
<evidence type="ECO:0000313" key="4">
    <source>
        <dbReference type="Proteomes" id="UP001208017"/>
    </source>
</evidence>
<keyword evidence="4" id="KW-1185">Reference proteome</keyword>
<keyword evidence="2" id="KW-0812">Transmembrane</keyword>
<keyword evidence="2" id="KW-1133">Transmembrane helix</keyword>
<dbReference type="Proteomes" id="UP001208017">
    <property type="component" value="Unassembled WGS sequence"/>
</dbReference>
<keyword evidence="2" id="KW-0472">Membrane</keyword>
<gene>
    <name evidence="3" type="ORF">OS242_18640</name>
</gene>